<comment type="caution">
    <text evidence="2">The sequence shown here is derived from an EMBL/GenBank/DDBJ whole genome shotgun (WGS) entry which is preliminary data.</text>
</comment>
<keyword evidence="3" id="KW-1185">Reference proteome</keyword>
<feature type="region of interest" description="Disordered" evidence="1">
    <location>
        <begin position="1"/>
        <end position="28"/>
    </location>
</feature>
<reference evidence="2 3" key="1">
    <citation type="submission" date="2021-05" db="EMBL/GenBank/DDBJ databases">
        <title>Genome Assembly of Synthetic Allotetraploid Brassica napus Reveals Homoeologous Exchanges between Subgenomes.</title>
        <authorList>
            <person name="Davis J.T."/>
        </authorList>
    </citation>
    <scope>NUCLEOTIDE SEQUENCE [LARGE SCALE GENOMIC DNA]</scope>
    <source>
        <strain evidence="3">cv. Da-Ae</strain>
        <tissue evidence="2">Seedling</tissue>
    </source>
</reference>
<sequence>MRVPSNHTDGLLCSRNNRQKEVHRHGVNGASNRDMASWISFITDIELMKQMGTEEEMVEMLQIGLACGDLKPQDRPSSADVL</sequence>
<dbReference type="Proteomes" id="UP000824890">
    <property type="component" value="Unassembled WGS sequence"/>
</dbReference>
<dbReference type="EMBL" id="JAGKQM010000014">
    <property type="protein sequence ID" value="KAH0885744.1"/>
    <property type="molecule type" value="Genomic_DNA"/>
</dbReference>
<evidence type="ECO:0000256" key="1">
    <source>
        <dbReference type="SAM" id="MobiDB-lite"/>
    </source>
</evidence>
<proteinExistence type="predicted"/>
<evidence type="ECO:0000313" key="3">
    <source>
        <dbReference type="Proteomes" id="UP000824890"/>
    </source>
</evidence>
<protein>
    <submittedName>
        <fullName evidence="2">Uncharacterized protein</fullName>
    </submittedName>
</protein>
<evidence type="ECO:0000313" key="2">
    <source>
        <dbReference type="EMBL" id="KAH0885744.1"/>
    </source>
</evidence>
<accession>A0ABQ7ZZT4</accession>
<name>A0ABQ7ZZT4_BRANA</name>
<organism evidence="2 3">
    <name type="scientific">Brassica napus</name>
    <name type="common">Rape</name>
    <dbReference type="NCBI Taxonomy" id="3708"/>
    <lineage>
        <taxon>Eukaryota</taxon>
        <taxon>Viridiplantae</taxon>
        <taxon>Streptophyta</taxon>
        <taxon>Embryophyta</taxon>
        <taxon>Tracheophyta</taxon>
        <taxon>Spermatophyta</taxon>
        <taxon>Magnoliopsida</taxon>
        <taxon>eudicotyledons</taxon>
        <taxon>Gunneridae</taxon>
        <taxon>Pentapetalae</taxon>
        <taxon>rosids</taxon>
        <taxon>malvids</taxon>
        <taxon>Brassicales</taxon>
        <taxon>Brassicaceae</taxon>
        <taxon>Brassiceae</taxon>
        <taxon>Brassica</taxon>
    </lineage>
</organism>
<gene>
    <name evidence="2" type="ORF">HID58_061840</name>
</gene>